<protein>
    <recommendedName>
        <fullName evidence="3">RRM domain-containing protein</fullName>
    </recommendedName>
</protein>
<evidence type="ECO:0000256" key="2">
    <source>
        <dbReference type="PROSITE-ProRule" id="PRU00176"/>
    </source>
</evidence>
<dbReference type="Proteomes" id="UP000886595">
    <property type="component" value="Unassembled WGS sequence"/>
</dbReference>
<organism evidence="4 5">
    <name type="scientific">Brassica carinata</name>
    <name type="common">Ethiopian mustard</name>
    <name type="synonym">Abyssinian cabbage</name>
    <dbReference type="NCBI Taxonomy" id="52824"/>
    <lineage>
        <taxon>Eukaryota</taxon>
        <taxon>Viridiplantae</taxon>
        <taxon>Streptophyta</taxon>
        <taxon>Embryophyta</taxon>
        <taxon>Tracheophyta</taxon>
        <taxon>Spermatophyta</taxon>
        <taxon>Magnoliopsida</taxon>
        <taxon>eudicotyledons</taxon>
        <taxon>Gunneridae</taxon>
        <taxon>Pentapetalae</taxon>
        <taxon>rosids</taxon>
        <taxon>malvids</taxon>
        <taxon>Brassicales</taxon>
        <taxon>Brassicaceae</taxon>
        <taxon>Brassiceae</taxon>
        <taxon>Brassica</taxon>
    </lineage>
</organism>
<keyword evidence="1 2" id="KW-0694">RNA-binding</keyword>
<sequence>MFLSQLSHRVCYLASPLRCIATRGSCSSKLFVGGLNYDTNEPVLKNEFEKYGQVINVRVICDHMSGKSKGYGFVLFDSEEAVASALASMNNQLLEGRQIRVEYARPKGGLDQNKN</sequence>
<feature type="domain" description="RRM" evidence="3">
    <location>
        <begin position="28"/>
        <end position="106"/>
    </location>
</feature>
<dbReference type="InterPro" id="IPR052462">
    <property type="entry name" value="SLIRP/GR-RBP-like"/>
</dbReference>
<evidence type="ECO:0000259" key="3">
    <source>
        <dbReference type="PROSITE" id="PS50102"/>
    </source>
</evidence>
<dbReference type="InterPro" id="IPR012677">
    <property type="entry name" value="Nucleotide-bd_a/b_plait_sf"/>
</dbReference>
<dbReference type="Pfam" id="PF00076">
    <property type="entry name" value="RRM_1"/>
    <property type="match status" value="1"/>
</dbReference>
<dbReference type="OrthoDB" id="439808at2759"/>
<dbReference type="AlphaFoldDB" id="A0A8X7QRL4"/>
<dbReference type="PROSITE" id="PS50102">
    <property type="entry name" value="RRM"/>
    <property type="match status" value="1"/>
</dbReference>
<dbReference type="Gene3D" id="3.30.70.330">
    <property type="match status" value="1"/>
</dbReference>
<dbReference type="SMART" id="SM00360">
    <property type="entry name" value="RRM"/>
    <property type="match status" value="1"/>
</dbReference>
<comment type="caution">
    <text evidence="4">The sequence shown here is derived from an EMBL/GenBank/DDBJ whole genome shotgun (WGS) entry which is preliminary data.</text>
</comment>
<reference evidence="4 5" key="1">
    <citation type="submission" date="2020-02" db="EMBL/GenBank/DDBJ databases">
        <authorList>
            <person name="Ma Q."/>
            <person name="Huang Y."/>
            <person name="Song X."/>
            <person name="Pei D."/>
        </authorList>
    </citation>
    <scope>NUCLEOTIDE SEQUENCE [LARGE SCALE GENOMIC DNA]</scope>
    <source>
        <strain evidence="4">Sxm20200214</strain>
        <tissue evidence="4">Leaf</tissue>
    </source>
</reference>
<dbReference type="InterPro" id="IPR035979">
    <property type="entry name" value="RBD_domain_sf"/>
</dbReference>
<evidence type="ECO:0000313" key="4">
    <source>
        <dbReference type="EMBL" id="KAG2274557.1"/>
    </source>
</evidence>
<evidence type="ECO:0000313" key="5">
    <source>
        <dbReference type="Proteomes" id="UP000886595"/>
    </source>
</evidence>
<dbReference type="GO" id="GO:0003723">
    <property type="term" value="F:RNA binding"/>
    <property type="evidence" value="ECO:0007669"/>
    <property type="project" value="UniProtKB-UniRule"/>
</dbReference>
<dbReference type="CDD" id="cd12447">
    <property type="entry name" value="RRM1_gar2"/>
    <property type="match status" value="1"/>
</dbReference>
<evidence type="ECO:0000256" key="1">
    <source>
        <dbReference type="ARBA" id="ARBA00022884"/>
    </source>
</evidence>
<dbReference type="InterPro" id="IPR000504">
    <property type="entry name" value="RRM_dom"/>
</dbReference>
<gene>
    <name evidence="4" type="ORF">Bca52824_057112</name>
</gene>
<keyword evidence="5" id="KW-1185">Reference proteome</keyword>
<dbReference type="PANTHER" id="PTHR48027">
    <property type="entry name" value="HETEROGENEOUS NUCLEAR RIBONUCLEOPROTEIN 87F-RELATED"/>
    <property type="match status" value="1"/>
</dbReference>
<name>A0A8X7QRL4_BRACI</name>
<dbReference type="EMBL" id="JAAMPC010000012">
    <property type="protein sequence ID" value="KAG2274557.1"/>
    <property type="molecule type" value="Genomic_DNA"/>
</dbReference>
<proteinExistence type="predicted"/>
<dbReference type="SUPFAM" id="SSF54928">
    <property type="entry name" value="RNA-binding domain, RBD"/>
    <property type="match status" value="1"/>
</dbReference>
<accession>A0A8X7QRL4</accession>